<dbReference type="EMBL" id="JADBJN010000003">
    <property type="protein sequence ID" value="KAG5673751.1"/>
    <property type="molecule type" value="Genomic_DNA"/>
</dbReference>
<dbReference type="Proteomes" id="UP001107558">
    <property type="component" value="Chromosome 3"/>
</dbReference>
<keyword evidence="1" id="KW-1133">Transmembrane helix</keyword>
<protein>
    <submittedName>
        <fullName evidence="2">Uncharacterized protein</fullName>
    </submittedName>
</protein>
<accession>A0A9J6BV22</accession>
<feature type="transmembrane region" description="Helical" evidence="1">
    <location>
        <begin position="80"/>
        <end position="101"/>
    </location>
</feature>
<evidence type="ECO:0000256" key="1">
    <source>
        <dbReference type="SAM" id="Phobius"/>
    </source>
</evidence>
<dbReference type="AlphaFoldDB" id="A0A9J6BV22"/>
<keyword evidence="1" id="KW-0812">Transmembrane</keyword>
<keyword evidence="1" id="KW-0472">Membrane</keyword>
<comment type="caution">
    <text evidence="2">The sequence shown here is derived from an EMBL/GenBank/DDBJ whole genome shotgun (WGS) entry which is preliminary data.</text>
</comment>
<evidence type="ECO:0000313" key="3">
    <source>
        <dbReference type="Proteomes" id="UP001107558"/>
    </source>
</evidence>
<organism evidence="2 3">
    <name type="scientific">Polypedilum vanderplanki</name>
    <name type="common">Sleeping chironomid midge</name>
    <dbReference type="NCBI Taxonomy" id="319348"/>
    <lineage>
        <taxon>Eukaryota</taxon>
        <taxon>Metazoa</taxon>
        <taxon>Ecdysozoa</taxon>
        <taxon>Arthropoda</taxon>
        <taxon>Hexapoda</taxon>
        <taxon>Insecta</taxon>
        <taxon>Pterygota</taxon>
        <taxon>Neoptera</taxon>
        <taxon>Endopterygota</taxon>
        <taxon>Diptera</taxon>
        <taxon>Nematocera</taxon>
        <taxon>Chironomoidea</taxon>
        <taxon>Chironomidae</taxon>
        <taxon>Chironominae</taxon>
        <taxon>Polypedilum</taxon>
        <taxon>Polypedilum</taxon>
    </lineage>
</organism>
<dbReference type="OrthoDB" id="7665462at2759"/>
<name>A0A9J6BV22_POLVA</name>
<proteinExistence type="predicted"/>
<sequence length="192" mass="21744">MPSNSNSVYQPTTVTNTFIAQTSSSSRPLNFNVLKRPWVKILLLIGGLFFLAVGIVIFGLGTIDFEDSQYVVPNERNFDVLLIIFGLFFAILGLVLLGIYVKVMEFWRHHCIICPCSNKRKHRLVQLQGHNDGNHIMALNPSTDPLVSHTQYELSVSDAPIDEERKKLMENKEFSIAEEGQMDPRIILKPSQ</sequence>
<feature type="transmembrane region" description="Helical" evidence="1">
    <location>
        <begin position="41"/>
        <end position="60"/>
    </location>
</feature>
<evidence type="ECO:0000313" key="2">
    <source>
        <dbReference type="EMBL" id="KAG5673751.1"/>
    </source>
</evidence>
<keyword evidence="3" id="KW-1185">Reference proteome</keyword>
<gene>
    <name evidence="2" type="ORF">PVAND_003771</name>
</gene>
<reference evidence="2" key="1">
    <citation type="submission" date="2021-03" db="EMBL/GenBank/DDBJ databases">
        <title>Chromosome level genome of the anhydrobiotic midge Polypedilum vanderplanki.</title>
        <authorList>
            <person name="Yoshida Y."/>
            <person name="Kikawada T."/>
            <person name="Gusev O."/>
        </authorList>
    </citation>
    <scope>NUCLEOTIDE SEQUENCE</scope>
    <source>
        <strain evidence="2">NIAS01</strain>
        <tissue evidence="2">Whole body or cell culture</tissue>
    </source>
</reference>